<protein>
    <submittedName>
        <fullName evidence="8">MraY family glycosyltransferase</fullName>
        <ecNumber evidence="8">2.7.8.-</ecNumber>
    </submittedName>
</protein>
<comment type="caution">
    <text evidence="8">The sequence shown here is derived from an EMBL/GenBank/DDBJ whole genome shotgun (WGS) entry which is preliminary data.</text>
</comment>
<proteinExistence type="predicted"/>
<keyword evidence="4 7" id="KW-0812">Transmembrane</keyword>
<accession>A0ABT8SI18</accession>
<keyword evidence="9" id="KW-1185">Reference proteome</keyword>
<feature type="transmembrane region" description="Helical" evidence="7">
    <location>
        <begin position="67"/>
        <end position="86"/>
    </location>
</feature>
<evidence type="ECO:0000256" key="5">
    <source>
        <dbReference type="ARBA" id="ARBA00022989"/>
    </source>
</evidence>
<evidence type="ECO:0000256" key="4">
    <source>
        <dbReference type="ARBA" id="ARBA00022692"/>
    </source>
</evidence>
<dbReference type="Proteomes" id="UP001169063">
    <property type="component" value="Unassembled WGS sequence"/>
</dbReference>
<gene>
    <name evidence="8" type="ORF">Q0812_02095</name>
</gene>
<dbReference type="EMBL" id="JAUKTR010000001">
    <property type="protein sequence ID" value="MDO1558222.1"/>
    <property type="molecule type" value="Genomic_DNA"/>
</dbReference>
<evidence type="ECO:0000313" key="9">
    <source>
        <dbReference type="Proteomes" id="UP001169063"/>
    </source>
</evidence>
<name>A0ABT8SI18_9CAUL</name>
<organism evidence="8 9">
    <name type="scientific">Peiella sedimenti</name>
    <dbReference type="NCBI Taxonomy" id="3061083"/>
    <lineage>
        <taxon>Bacteria</taxon>
        <taxon>Pseudomonadati</taxon>
        <taxon>Pseudomonadota</taxon>
        <taxon>Alphaproteobacteria</taxon>
        <taxon>Caulobacterales</taxon>
        <taxon>Caulobacteraceae</taxon>
        <taxon>Peiella</taxon>
    </lineage>
</organism>
<comment type="subcellular location">
    <subcellularLocation>
        <location evidence="1">Cell membrane</location>
        <topology evidence="1">Multi-pass membrane protein</topology>
    </subcellularLocation>
</comment>
<keyword evidence="3 8" id="KW-0808">Transferase</keyword>
<keyword evidence="5 7" id="KW-1133">Transmembrane helix</keyword>
<evidence type="ECO:0000256" key="6">
    <source>
        <dbReference type="ARBA" id="ARBA00023136"/>
    </source>
</evidence>
<sequence length="336" mass="34536">MVFAAVLTALVSAALAGVLSVCGPVDAPRARGLHLHPTPTSGGLAVMTATAIGLLTFGLTEPWAPGWHQAALLLACAGALGVYGALDDVIDLGFAAKLGVQLLIAVLFVIFVGRVEALPILPGVELQLGPWIGGAGTVLWLVTIVNVYNFMDGSDGLAPGAQAIALFILALAGAPWPLIAFLLLAGFVANLAFLPLNHPGRRLFQGDAGALFSAFLIGGGAVLITGSPVAVASPYLAVFAAAPLLTDVLLTLLARAKARANLAQAHREHLYQLWLTNTGRSAGALAWRVWGLCGISGLLGYAVDRFAPGWSLLALIVVVAALSAGWFAARRRLAPA</sequence>
<dbReference type="PANTHER" id="PTHR22926">
    <property type="entry name" value="PHOSPHO-N-ACETYLMURAMOYL-PENTAPEPTIDE-TRANSFERASE"/>
    <property type="match status" value="1"/>
</dbReference>
<feature type="transmembrane region" description="Helical" evidence="7">
    <location>
        <begin position="208"/>
        <end position="229"/>
    </location>
</feature>
<dbReference type="RefSeq" id="WP_302108642.1">
    <property type="nucleotide sequence ID" value="NZ_JAUKTR010000001.1"/>
</dbReference>
<dbReference type="PANTHER" id="PTHR22926:SF3">
    <property type="entry name" value="UNDECAPRENYL-PHOSPHATE ALPHA-N-ACETYLGLUCOSAMINYL 1-PHOSPHATE TRANSFERASE"/>
    <property type="match status" value="1"/>
</dbReference>
<feature type="transmembrane region" description="Helical" evidence="7">
    <location>
        <begin position="128"/>
        <end position="151"/>
    </location>
</feature>
<evidence type="ECO:0000313" key="8">
    <source>
        <dbReference type="EMBL" id="MDO1558222.1"/>
    </source>
</evidence>
<dbReference type="InterPro" id="IPR000715">
    <property type="entry name" value="Glycosyl_transferase_4"/>
</dbReference>
<keyword evidence="2" id="KW-1003">Cell membrane</keyword>
<reference evidence="8" key="1">
    <citation type="submission" date="2023-07" db="EMBL/GenBank/DDBJ databases">
        <title>Brevundimonas soil sp. nov., isolated from the soil of chemical plant.</title>
        <authorList>
            <person name="Wu N."/>
        </authorList>
    </citation>
    <scope>NUCLEOTIDE SEQUENCE</scope>
    <source>
        <strain evidence="8">XZ-24</strain>
    </source>
</reference>
<feature type="transmembrane region" description="Helical" evidence="7">
    <location>
        <begin position="309"/>
        <end position="329"/>
    </location>
</feature>
<keyword evidence="6 7" id="KW-0472">Membrane</keyword>
<feature type="transmembrane region" description="Helical" evidence="7">
    <location>
        <begin position="98"/>
        <end position="116"/>
    </location>
</feature>
<dbReference type="EC" id="2.7.8.-" evidence="8"/>
<evidence type="ECO:0000256" key="2">
    <source>
        <dbReference type="ARBA" id="ARBA00022475"/>
    </source>
</evidence>
<evidence type="ECO:0000256" key="3">
    <source>
        <dbReference type="ARBA" id="ARBA00022679"/>
    </source>
</evidence>
<feature type="transmembrane region" description="Helical" evidence="7">
    <location>
        <begin position="163"/>
        <end position="196"/>
    </location>
</feature>
<dbReference type="Pfam" id="PF00953">
    <property type="entry name" value="Glycos_transf_4"/>
    <property type="match status" value="1"/>
</dbReference>
<feature type="transmembrane region" description="Helical" evidence="7">
    <location>
        <begin position="285"/>
        <end position="303"/>
    </location>
</feature>
<feature type="transmembrane region" description="Helical" evidence="7">
    <location>
        <begin position="44"/>
        <end position="60"/>
    </location>
</feature>
<evidence type="ECO:0000256" key="1">
    <source>
        <dbReference type="ARBA" id="ARBA00004651"/>
    </source>
</evidence>
<evidence type="ECO:0000256" key="7">
    <source>
        <dbReference type="SAM" id="Phobius"/>
    </source>
</evidence>
<dbReference type="CDD" id="cd06853">
    <property type="entry name" value="GT_WecA_like"/>
    <property type="match status" value="1"/>
</dbReference>
<dbReference type="GO" id="GO:0016740">
    <property type="term" value="F:transferase activity"/>
    <property type="evidence" value="ECO:0007669"/>
    <property type="project" value="UniProtKB-KW"/>
</dbReference>
<feature type="transmembrane region" description="Helical" evidence="7">
    <location>
        <begin position="235"/>
        <end position="254"/>
    </location>
</feature>